<accession>A0A426Y358</accession>
<name>A0A426Y358_ENSVE</name>
<dbReference type="EMBL" id="AMZH03015368">
    <property type="protein sequence ID" value="RRT46175.1"/>
    <property type="molecule type" value="Genomic_DNA"/>
</dbReference>
<comment type="caution">
    <text evidence="1">The sequence shown here is derived from an EMBL/GenBank/DDBJ whole genome shotgun (WGS) entry which is preliminary data.</text>
</comment>
<reference evidence="1 2" key="1">
    <citation type="journal article" date="2014" name="Agronomy (Basel)">
        <title>A Draft Genome Sequence for Ensete ventricosum, the Drought-Tolerant Tree Against Hunger.</title>
        <authorList>
            <person name="Harrison J."/>
            <person name="Moore K.A."/>
            <person name="Paszkiewicz K."/>
            <person name="Jones T."/>
            <person name="Grant M."/>
            <person name="Ambacheew D."/>
            <person name="Muzemil S."/>
            <person name="Studholme D.J."/>
        </authorList>
    </citation>
    <scope>NUCLEOTIDE SEQUENCE [LARGE SCALE GENOMIC DNA]</scope>
</reference>
<evidence type="ECO:0000313" key="2">
    <source>
        <dbReference type="Proteomes" id="UP000287651"/>
    </source>
</evidence>
<dbReference type="Proteomes" id="UP000287651">
    <property type="component" value="Unassembled WGS sequence"/>
</dbReference>
<sequence length="98" mass="10634">MPEAVRLGGTELPMTGWLFLPPPPLLLHFLQPSLPSCRCHVYNVCCHRCCFQVSESSSAASASSTSTEATVYRSAGRGVSCWACYLLPPSSCTYLYIA</sequence>
<organism evidence="1 2">
    <name type="scientific">Ensete ventricosum</name>
    <name type="common">Abyssinian banana</name>
    <name type="synonym">Musa ensete</name>
    <dbReference type="NCBI Taxonomy" id="4639"/>
    <lineage>
        <taxon>Eukaryota</taxon>
        <taxon>Viridiplantae</taxon>
        <taxon>Streptophyta</taxon>
        <taxon>Embryophyta</taxon>
        <taxon>Tracheophyta</taxon>
        <taxon>Spermatophyta</taxon>
        <taxon>Magnoliopsida</taxon>
        <taxon>Liliopsida</taxon>
        <taxon>Zingiberales</taxon>
        <taxon>Musaceae</taxon>
        <taxon>Ensete</taxon>
    </lineage>
</organism>
<protein>
    <submittedName>
        <fullName evidence="1">Uncharacterized protein</fullName>
    </submittedName>
</protein>
<evidence type="ECO:0000313" key="1">
    <source>
        <dbReference type="EMBL" id="RRT46175.1"/>
    </source>
</evidence>
<proteinExistence type="predicted"/>
<dbReference type="AlphaFoldDB" id="A0A426Y358"/>
<gene>
    <name evidence="1" type="ORF">B296_00014490</name>
</gene>